<keyword evidence="3" id="KW-0067">ATP-binding</keyword>
<dbReference type="InterPro" id="IPR006935">
    <property type="entry name" value="Helicase/UvrB_N"/>
</dbReference>
<dbReference type="SMART" id="SM00487">
    <property type="entry name" value="DEXDc"/>
    <property type="match status" value="1"/>
</dbReference>
<keyword evidence="4" id="KW-1185">Reference proteome</keyword>
<comment type="caution">
    <text evidence="3">The sequence shown here is derived from an EMBL/GenBank/DDBJ whole genome shotgun (WGS) entry which is preliminary data.</text>
</comment>
<dbReference type="EMBL" id="JACSPU010000003">
    <property type="protein sequence ID" value="MBD8015046.1"/>
    <property type="molecule type" value="Genomic_DNA"/>
</dbReference>
<reference evidence="3 4" key="1">
    <citation type="submission" date="2020-08" db="EMBL/GenBank/DDBJ databases">
        <title>A Genomic Blueprint of the Chicken Gut Microbiome.</title>
        <authorList>
            <person name="Gilroy R."/>
            <person name="Ravi A."/>
            <person name="Getino M."/>
            <person name="Pursley I."/>
            <person name="Horton D.L."/>
            <person name="Alikhan N.-F."/>
            <person name="Baker D."/>
            <person name="Gharbi K."/>
            <person name="Hall N."/>
            <person name="Watson M."/>
            <person name="Adriaenssens E.M."/>
            <person name="Foster-Nyarko E."/>
            <person name="Jarju S."/>
            <person name="Secka A."/>
            <person name="Antonio M."/>
            <person name="Oren A."/>
            <person name="Chaudhuri R."/>
            <person name="La Ragione R.M."/>
            <person name="Hildebrand F."/>
            <person name="Pallen M.J."/>
        </authorList>
    </citation>
    <scope>NUCLEOTIDE SEQUENCE [LARGE SCALE GENOMIC DNA]</scope>
    <source>
        <strain evidence="3 4">Sa1BUA13</strain>
    </source>
</reference>
<dbReference type="InterPro" id="IPR050742">
    <property type="entry name" value="Helicase_Restrict-Modif_Enz"/>
</dbReference>
<dbReference type="PANTHER" id="PTHR47396:SF1">
    <property type="entry name" value="ATP-DEPENDENT HELICASE IRC3-RELATED"/>
    <property type="match status" value="1"/>
</dbReference>
<dbReference type="Gene3D" id="3.40.50.300">
    <property type="entry name" value="P-loop containing nucleotide triphosphate hydrolases"/>
    <property type="match status" value="2"/>
</dbReference>
<organism evidence="3 4">
    <name type="scientific">Planococcus wigleyi</name>
    <dbReference type="NCBI Taxonomy" id="2762216"/>
    <lineage>
        <taxon>Bacteria</taxon>
        <taxon>Bacillati</taxon>
        <taxon>Bacillota</taxon>
        <taxon>Bacilli</taxon>
        <taxon>Bacillales</taxon>
        <taxon>Caryophanaceae</taxon>
        <taxon>Planococcus</taxon>
    </lineage>
</organism>
<dbReference type="PROSITE" id="PS51192">
    <property type="entry name" value="HELICASE_ATP_BIND_1"/>
    <property type="match status" value="1"/>
</dbReference>
<gene>
    <name evidence="3" type="ORF">H9630_09460</name>
</gene>
<dbReference type="InterPro" id="IPR014001">
    <property type="entry name" value="Helicase_ATP-bd"/>
</dbReference>
<name>A0ABR8WDE2_9BACL</name>
<keyword evidence="3" id="KW-0547">Nucleotide-binding</keyword>
<dbReference type="Pfam" id="PF00271">
    <property type="entry name" value="Helicase_C"/>
    <property type="match status" value="1"/>
</dbReference>
<dbReference type="PANTHER" id="PTHR47396">
    <property type="entry name" value="TYPE I RESTRICTION ENZYME ECOKI R PROTEIN"/>
    <property type="match status" value="1"/>
</dbReference>
<dbReference type="SUPFAM" id="SSF52540">
    <property type="entry name" value="P-loop containing nucleoside triphosphate hydrolases"/>
    <property type="match status" value="1"/>
</dbReference>
<keyword evidence="3" id="KW-0378">Hydrolase</keyword>
<dbReference type="Proteomes" id="UP000658980">
    <property type="component" value="Unassembled WGS sequence"/>
</dbReference>
<dbReference type="PROSITE" id="PS51194">
    <property type="entry name" value="HELICASE_CTER"/>
    <property type="match status" value="1"/>
</dbReference>
<dbReference type="GO" id="GO:0004386">
    <property type="term" value="F:helicase activity"/>
    <property type="evidence" value="ECO:0007669"/>
    <property type="project" value="UniProtKB-KW"/>
</dbReference>
<evidence type="ECO:0000313" key="4">
    <source>
        <dbReference type="Proteomes" id="UP000658980"/>
    </source>
</evidence>
<evidence type="ECO:0000259" key="1">
    <source>
        <dbReference type="PROSITE" id="PS51192"/>
    </source>
</evidence>
<feature type="domain" description="Helicase ATP-binding" evidence="1">
    <location>
        <begin position="132"/>
        <end position="302"/>
    </location>
</feature>
<keyword evidence="3" id="KW-0347">Helicase</keyword>
<protein>
    <submittedName>
        <fullName evidence="3">DEAD/DEAH box helicase family protein</fullName>
    </submittedName>
</protein>
<dbReference type="InterPro" id="IPR001650">
    <property type="entry name" value="Helicase_C-like"/>
</dbReference>
<dbReference type="Pfam" id="PF04851">
    <property type="entry name" value="ResIII"/>
    <property type="match status" value="1"/>
</dbReference>
<accession>A0ABR8WDE2</accession>
<proteinExistence type="predicted"/>
<sequence length="1065" mass="123230">MINVLDVRLPKVIETVNIGKNNIFQVKRYYDVEKIKINKELQQLELVDSKIVVHLSTINDTRRIAADFILEINSLEGNKEELVTQIEKGVWKNHPDLESNIDVEKVSESWKEKFSPELLRIPQKGALYSTLSHWTVSNNAATIVMPTGTGKTETMLSIMLSSQISRLIVIVPSDALRIQLSDKFISLGVLSELNMISNIDYPKVGILKEGIKDKVDFDSFLKNSNVIVTTMDMLTDLPEQRVKMISGIVDYLFIDEAHHIAAKTWRDFKKQFYDKRILQFTATPFRNDGKHIEGSIIYNYPLKKAQEEGYFKMIDFLPVQEFDEIKADQAIANQAIKKLKEDIKADFNHILMVRVSSKKRAKEIYELYKNFKQFNPVVIYSGIPKKELEASLEALKEGKSRIVVCVNMLGEGYDLPQLKIAAMHDKHKSLGITLQFIGRFTRTGKGKLGNASLIANIANEEVNKEIESLYQRDSEWNSLIQRMSTETIEERVQLDQFAGAFHGNTITGMSIQEFRPKTSTVIYESKNNKWFPKTLEEKLANIENTWVLFNELDNILIVVEKRKGRIPWSNNREIYDLTWEASIFYWNTDLKLLFVNSSANEWLDKWVKILLPTYQKVQDELPYKSFYGVSRLQLNTVGLNEAIKGPLRYRMYTGLDIGDALSAAERRTSVKSNIFGIGYEDGEVRSIGASYKGKVWAKSSSTIPMWIEWCNKTGYKIRDEKIELADILKGVLRREIAEQLPEEAPISADWPFELFDKKYFTAEFFIDNRLYELSEMTVRFSGKEKKKLLFEIETEESRTVYSMQIKENKVYYALEEGALIEIKEKTSEPLKSFESYLENHDMVFRYLDTSFLEGNTIVKVPLQKHVFDTSKVDVWKWKGVDIKKESQFDHKTKKIRTDSIQYHVIKELKSKVDYSIVFDDDGSGEVADIITIRENNNKLYFEFYHCKYSDAAKPGSRIKDLYEVCGQASKSVDWRSNMTKLISHMKERERKRRKKDERTRFEVGNMEALQLLSKKIQKLDCDLKVYIVQPGIIAEKLTEAQLNVLASTENYLKVTYRIDLAIISS</sequence>
<dbReference type="SMART" id="SM00490">
    <property type="entry name" value="HELICc"/>
    <property type="match status" value="1"/>
</dbReference>
<evidence type="ECO:0000313" key="3">
    <source>
        <dbReference type="EMBL" id="MBD8015046.1"/>
    </source>
</evidence>
<dbReference type="CDD" id="cd17926">
    <property type="entry name" value="DEXHc_RE"/>
    <property type="match status" value="1"/>
</dbReference>
<dbReference type="RefSeq" id="WP_191715272.1">
    <property type="nucleotide sequence ID" value="NZ_JACSPU010000003.1"/>
</dbReference>
<feature type="domain" description="Helicase C-terminal" evidence="2">
    <location>
        <begin position="331"/>
        <end position="477"/>
    </location>
</feature>
<dbReference type="InterPro" id="IPR027417">
    <property type="entry name" value="P-loop_NTPase"/>
</dbReference>
<evidence type="ECO:0000259" key="2">
    <source>
        <dbReference type="PROSITE" id="PS51194"/>
    </source>
</evidence>